<dbReference type="GO" id="GO:0016805">
    <property type="term" value="F:dipeptidase activity"/>
    <property type="evidence" value="ECO:0007669"/>
    <property type="project" value="InterPro"/>
</dbReference>
<protein>
    <recommendedName>
        <fullName evidence="1">Peptidase M20 domain-containing protein 2</fullName>
    </recommendedName>
</protein>
<dbReference type="PANTHER" id="PTHR30575:SF0">
    <property type="entry name" value="XAA-ARG DIPEPTIDASE"/>
    <property type="match status" value="1"/>
</dbReference>
<comment type="caution">
    <text evidence="3">The sequence shown here is derived from an EMBL/GenBank/DDBJ whole genome shotgun (WGS) entry which is preliminary data.</text>
</comment>
<gene>
    <name evidence="3" type="ORF">KH327_02510</name>
</gene>
<dbReference type="InterPro" id="IPR017144">
    <property type="entry name" value="Xaa-Arg_dipeptidase"/>
</dbReference>
<dbReference type="InterPro" id="IPR011650">
    <property type="entry name" value="Peptidase_M20_dimer"/>
</dbReference>
<dbReference type="NCBIfam" id="TIGR01891">
    <property type="entry name" value="amidohydrolases"/>
    <property type="match status" value="1"/>
</dbReference>
<dbReference type="AlphaFoldDB" id="A0A943SPU3"/>
<sequence>MNIKNRLIENIDEFKEEAFELNKHLFDNPELSGQEFGSVKKIKEFLTKHNIPVEDNYCDIETAFLGKVIEKKDSNIRIGILTEYDALPGVGHACGHSASCAISVLSALVIKKNEDLINASVDIIGTPDEENEGLKIPMADKGAFDKYDYVIMAHLDTNNRPNWKLLAFETFKIEFFGRPAHAAASPWEGNSALDGLMLAIHGFDLMRKCVKPETIIEGYITNGGVATNVIPEYASGTYTFRSNDSKYVEDTLVPWMKDVIEGSAKATRTKFKISRHGYPFMDMKYNTTGTNLISEVMKENGMENSEHEKAAGSSDIGNVSYRCPAFHPSVAITHKDISLHTKEFADLVGSDASKKAITNGAKTILGFIGETLDDTDIIKEIKNEYEGK</sequence>
<dbReference type="Pfam" id="PF01546">
    <property type="entry name" value="Peptidase_M20"/>
    <property type="match status" value="1"/>
</dbReference>
<reference evidence="3" key="1">
    <citation type="submission" date="2021-02" db="EMBL/GenBank/DDBJ databases">
        <title>Infant gut strain persistence is associated with maternal origin, phylogeny, and functional potential including surface adhesion and iron acquisition.</title>
        <authorList>
            <person name="Lou Y.C."/>
        </authorList>
    </citation>
    <scope>NUCLEOTIDE SEQUENCE</scope>
    <source>
        <strain evidence="3">L3_060_052G1_dasL3_060_052G1_concoct_1</strain>
    </source>
</reference>
<dbReference type="GO" id="GO:0071713">
    <property type="term" value="F:para-aminobenzoyl-glutamate hydrolase activity"/>
    <property type="evidence" value="ECO:0007669"/>
    <property type="project" value="TreeGrafter"/>
</dbReference>
<accession>A0A943SPU3</accession>
<dbReference type="InterPro" id="IPR017439">
    <property type="entry name" value="Amidohydrolase"/>
</dbReference>
<dbReference type="Proteomes" id="UP000748991">
    <property type="component" value="Unassembled WGS sequence"/>
</dbReference>
<dbReference type="SUPFAM" id="SSF53187">
    <property type="entry name" value="Zn-dependent exopeptidases"/>
    <property type="match status" value="1"/>
</dbReference>
<feature type="domain" description="Peptidase M20 dimerisation" evidence="2">
    <location>
        <begin position="170"/>
        <end position="249"/>
    </location>
</feature>
<dbReference type="GO" id="GO:0005737">
    <property type="term" value="C:cytoplasm"/>
    <property type="evidence" value="ECO:0007669"/>
    <property type="project" value="TreeGrafter"/>
</dbReference>
<dbReference type="InterPro" id="IPR036264">
    <property type="entry name" value="Bact_exopeptidase_dim_dom"/>
</dbReference>
<dbReference type="InterPro" id="IPR052030">
    <property type="entry name" value="Peptidase_M20/M20A_hydrolases"/>
</dbReference>
<dbReference type="SUPFAM" id="SSF55031">
    <property type="entry name" value="Bacterial exopeptidase dimerisation domain"/>
    <property type="match status" value="1"/>
</dbReference>
<evidence type="ECO:0000313" key="3">
    <source>
        <dbReference type="EMBL" id="MBS6534682.1"/>
    </source>
</evidence>
<dbReference type="Gene3D" id="3.30.70.360">
    <property type="match status" value="1"/>
</dbReference>
<evidence type="ECO:0000313" key="4">
    <source>
        <dbReference type="Proteomes" id="UP000748991"/>
    </source>
</evidence>
<dbReference type="Pfam" id="PF07687">
    <property type="entry name" value="M20_dimer"/>
    <property type="match status" value="1"/>
</dbReference>
<proteinExistence type="inferred from homology"/>
<dbReference type="EMBL" id="JAGZZP010000003">
    <property type="protein sequence ID" value="MBS6534682.1"/>
    <property type="molecule type" value="Genomic_DNA"/>
</dbReference>
<dbReference type="PIRSF" id="PIRSF037226">
    <property type="entry name" value="Amidohydrolase_ACY1L2_prd"/>
    <property type="match status" value="1"/>
</dbReference>
<organism evidence="3 4">
    <name type="scientific">Peptoniphilus harei</name>
    <dbReference type="NCBI Taxonomy" id="54005"/>
    <lineage>
        <taxon>Bacteria</taxon>
        <taxon>Bacillati</taxon>
        <taxon>Bacillota</taxon>
        <taxon>Tissierellia</taxon>
        <taxon>Tissierellales</taxon>
        <taxon>Peptoniphilaceae</taxon>
        <taxon>Peptoniphilus</taxon>
    </lineage>
</organism>
<dbReference type="Gene3D" id="3.40.630.10">
    <property type="entry name" value="Zn peptidases"/>
    <property type="match status" value="1"/>
</dbReference>
<evidence type="ECO:0000259" key="2">
    <source>
        <dbReference type="Pfam" id="PF07687"/>
    </source>
</evidence>
<dbReference type="GO" id="GO:0046657">
    <property type="term" value="P:folic acid catabolic process"/>
    <property type="evidence" value="ECO:0007669"/>
    <property type="project" value="TreeGrafter"/>
</dbReference>
<dbReference type="PANTHER" id="PTHR30575">
    <property type="entry name" value="PEPTIDASE M20"/>
    <property type="match status" value="1"/>
</dbReference>
<name>A0A943SPU3_9FIRM</name>
<evidence type="ECO:0000256" key="1">
    <source>
        <dbReference type="PIRNR" id="PIRNR037226"/>
    </source>
</evidence>
<dbReference type="InterPro" id="IPR002933">
    <property type="entry name" value="Peptidase_M20"/>
</dbReference>
<dbReference type="RefSeq" id="WP_278637096.1">
    <property type="nucleotide sequence ID" value="NZ_JAGZZP010000003.1"/>
</dbReference>
<comment type="similarity">
    <text evidence="1">Belongs to the peptidase M20A family.</text>
</comment>